<sequence>MYYHFCFIKASLLLDDSPQDDFSIPEHRQSCGNSGHSGAVSELGKPMGREYLLRTLVPFPTAYSRPVPHRMFAVLLPNEFRLTGAFSQDTTFS</sequence>
<proteinExistence type="predicted"/>
<reference evidence="2 3" key="1">
    <citation type="submission" date="2019-05" db="EMBL/GenBank/DDBJ databases">
        <title>Another draft genome of Portunus trituberculatus and its Hox gene families provides insights of decapod evolution.</title>
        <authorList>
            <person name="Jeong J.-H."/>
            <person name="Song I."/>
            <person name="Kim S."/>
            <person name="Choi T."/>
            <person name="Kim D."/>
            <person name="Ryu S."/>
            <person name="Kim W."/>
        </authorList>
    </citation>
    <scope>NUCLEOTIDE SEQUENCE [LARGE SCALE GENOMIC DNA]</scope>
    <source>
        <tissue evidence="2">Muscle</tissue>
    </source>
</reference>
<evidence type="ECO:0000313" key="3">
    <source>
        <dbReference type="Proteomes" id="UP000324222"/>
    </source>
</evidence>
<dbReference type="OrthoDB" id="17346at2759"/>
<protein>
    <submittedName>
        <fullName evidence="2">Rab3 GTPase-activating protein catalytic subunit</fullName>
    </submittedName>
</protein>
<dbReference type="AlphaFoldDB" id="A0A5B7J516"/>
<evidence type="ECO:0000259" key="1">
    <source>
        <dbReference type="Pfam" id="PF19533"/>
    </source>
</evidence>
<dbReference type="EMBL" id="VSRR010081449">
    <property type="protein sequence ID" value="MPC89563.1"/>
    <property type="molecule type" value="Genomic_DNA"/>
</dbReference>
<accession>A0A5B7J516</accession>
<comment type="caution">
    <text evidence="2">The sequence shown here is derived from an EMBL/GenBank/DDBJ whole genome shotgun (WGS) entry which is preliminary data.</text>
</comment>
<dbReference type="Proteomes" id="UP000324222">
    <property type="component" value="Unassembled WGS sequence"/>
</dbReference>
<evidence type="ECO:0000313" key="2">
    <source>
        <dbReference type="EMBL" id="MPC89563.1"/>
    </source>
</evidence>
<dbReference type="Pfam" id="PF19533">
    <property type="entry name" value="Rab3-GAP_cat_C"/>
    <property type="match status" value="1"/>
</dbReference>
<feature type="domain" description="Rab3GAP catalytic subunit C-terminal" evidence="1">
    <location>
        <begin position="26"/>
        <end position="92"/>
    </location>
</feature>
<gene>
    <name evidence="2" type="primary">rab3gap1_1</name>
    <name evidence="2" type="ORF">E2C01_084517</name>
</gene>
<dbReference type="InterPro" id="IPR045698">
    <property type="entry name" value="Rab3GAP1_C"/>
</dbReference>
<name>A0A5B7J516_PORTR</name>
<keyword evidence="3" id="KW-1185">Reference proteome</keyword>
<organism evidence="2 3">
    <name type="scientific">Portunus trituberculatus</name>
    <name type="common">Swimming crab</name>
    <name type="synonym">Neptunus trituberculatus</name>
    <dbReference type="NCBI Taxonomy" id="210409"/>
    <lineage>
        <taxon>Eukaryota</taxon>
        <taxon>Metazoa</taxon>
        <taxon>Ecdysozoa</taxon>
        <taxon>Arthropoda</taxon>
        <taxon>Crustacea</taxon>
        <taxon>Multicrustacea</taxon>
        <taxon>Malacostraca</taxon>
        <taxon>Eumalacostraca</taxon>
        <taxon>Eucarida</taxon>
        <taxon>Decapoda</taxon>
        <taxon>Pleocyemata</taxon>
        <taxon>Brachyura</taxon>
        <taxon>Eubrachyura</taxon>
        <taxon>Portunoidea</taxon>
        <taxon>Portunidae</taxon>
        <taxon>Portuninae</taxon>
        <taxon>Portunus</taxon>
    </lineage>
</organism>